<dbReference type="PANTHER" id="PTHR10916">
    <property type="entry name" value="60S RIBOSOMAL PROTEIN L35/50S RIBOSOMAL PROTEIN L29"/>
    <property type="match status" value="1"/>
</dbReference>
<protein>
    <recommendedName>
        <fullName evidence="4 5">Large ribosomal subunit protein uL29</fullName>
    </recommendedName>
</protein>
<dbReference type="PANTHER" id="PTHR10916:SF0">
    <property type="entry name" value="LARGE RIBOSOMAL SUBUNIT PROTEIN UL29C"/>
    <property type="match status" value="1"/>
</dbReference>
<dbReference type="InterPro" id="IPR036049">
    <property type="entry name" value="Ribosomal_uL29_sf"/>
</dbReference>
<reference evidence="7 8" key="1">
    <citation type="journal article" date="2024" name="Front. Microbiol.">
        <title>Novel thermophilic genera Geochorda gen. nov. and Carboxydochorda gen. nov. from the deep terrestrial subsurface reveal the ecophysiological diversity in the class Limnochordia.</title>
        <authorList>
            <person name="Karnachuk O.V."/>
            <person name="Lukina A.P."/>
            <person name="Avakyan M.R."/>
            <person name="Kadnikov V.V."/>
            <person name="Begmatov S."/>
            <person name="Beletsky A.V."/>
            <person name="Vlasova K.G."/>
            <person name="Novikov A.A."/>
            <person name="Shcherbakova V.A."/>
            <person name="Mardanov A.V."/>
            <person name="Ravin N.V."/>
        </authorList>
    </citation>
    <scope>NUCLEOTIDE SEQUENCE [LARGE SCALE GENOMIC DNA]</scope>
    <source>
        <strain evidence="7 8">L945</strain>
    </source>
</reference>
<organism evidence="7 8">
    <name type="scientific">Carboxydichorda subterranea</name>
    <dbReference type="NCBI Taxonomy" id="3109565"/>
    <lineage>
        <taxon>Bacteria</taxon>
        <taxon>Bacillati</taxon>
        <taxon>Bacillota</taxon>
        <taxon>Limnochordia</taxon>
        <taxon>Limnochordales</taxon>
        <taxon>Geochordaceae</taxon>
        <taxon>Carboxydichorda</taxon>
    </lineage>
</organism>
<comment type="similarity">
    <text evidence="1 5">Belongs to the universal ribosomal protein uL29 family.</text>
</comment>
<name>A0ABZ1BYD1_9FIRM</name>
<dbReference type="InterPro" id="IPR018254">
    <property type="entry name" value="Ribosomal_uL29_CS"/>
</dbReference>
<dbReference type="GO" id="GO:0005840">
    <property type="term" value="C:ribosome"/>
    <property type="evidence" value="ECO:0007669"/>
    <property type="project" value="UniProtKB-KW"/>
</dbReference>
<dbReference type="PROSITE" id="PS00579">
    <property type="entry name" value="RIBOSOMAL_L29"/>
    <property type="match status" value="1"/>
</dbReference>
<dbReference type="Gene3D" id="1.10.287.310">
    <property type="match status" value="1"/>
</dbReference>
<keyword evidence="8" id="KW-1185">Reference proteome</keyword>
<evidence type="ECO:0000256" key="3">
    <source>
        <dbReference type="ARBA" id="ARBA00023274"/>
    </source>
</evidence>
<dbReference type="RefSeq" id="WP_324716993.1">
    <property type="nucleotide sequence ID" value="NZ_CP141615.1"/>
</dbReference>
<dbReference type="Pfam" id="PF00831">
    <property type="entry name" value="Ribosomal_L29"/>
    <property type="match status" value="1"/>
</dbReference>
<keyword evidence="2 5" id="KW-0689">Ribosomal protein</keyword>
<dbReference type="Proteomes" id="UP001332192">
    <property type="component" value="Chromosome"/>
</dbReference>
<evidence type="ECO:0000256" key="6">
    <source>
        <dbReference type="SAM" id="MobiDB-lite"/>
    </source>
</evidence>
<dbReference type="SUPFAM" id="SSF46561">
    <property type="entry name" value="Ribosomal protein L29 (L29p)"/>
    <property type="match status" value="1"/>
</dbReference>
<feature type="region of interest" description="Disordered" evidence="6">
    <location>
        <begin position="60"/>
        <end position="82"/>
    </location>
</feature>
<dbReference type="InterPro" id="IPR050063">
    <property type="entry name" value="Ribosomal_protein_uL29"/>
</dbReference>
<dbReference type="NCBIfam" id="TIGR00012">
    <property type="entry name" value="L29"/>
    <property type="match status" value="1"/>
</dbReference>
<evidence type="ECO:0000256" key="2">
    <source>
        <dbReference type="ARBA" id="ARBA00022980"/>
    </source>
</evidence>
<evidence type="ECO:0000256" key="1">
    <source>
        <dbReference type="ARBA" id="ARBA00009254"/>
    </source>
</evidence>
<proteinExistence type="inferred from homology"/>
<accession>A0ABZ1BYD1</accession>
<dbReference type="CDD" id="cd00427">
    <property type="entry name" value="Ribosomal_L29_HIP"/>
    <property type="match status" value="1"/>
</dbReference>
<gene>
    <name evidence="5 7" type="primary">rpmC</name>
    <name evidence="7" type="ORF">U7230_01555</name>
</gene>
<evidence type="ECO:0000313" key="7">
    <source>
        <dbReference type="EMBL" id="WRP17723.1"/>
    </source>
</evidence>
<evidence type="ECO:0000256" key="5">
    <source>
        <dbReference type="HAMAP-Rule" id="MF_00374"/>
    </source>
</evidence>
<dbReference type="InterPro" id="IPR001854">
    <property type="entry name" value="Ribosomal_uL29"/>
</dbReference>
<evidence type="ECO:0000256" key="4">
    <source>
        <dbReference type="ARBA" id="ARBA00035204"/>
    </source>
</evidence>
<dbReference type="HAMAP" id="MF_00374">
    <property type="entry name" value="Ribosomal_uL29"/>
    <property type="match status" value="1"/>
</dbReference>
<sequence>MKARELRDLDREALKGKLDELKTELFNLRFQQAVGQLGNPMRIRQVRRDIARVLTVMREQELGGRGQSARTVNRPEGARTGK</sequence>
<evidence type="ECO:0000313" key="8">
    <source>
        <dbReference type="Proteomes" id="UP001332192"/>
    </source>
</evidence>
<dbReference type="EMBL" id="CP141615">
    <property type="protein sequence ID" value="WRP17723.1"/>
    <property type="molecule type" value="Genomic_DNA"/>
</dbReference>
<keyword evidence="3 5" id="KW-0687">Ribonucleoprotein</keyword>